<comment type="subcellular location">
    <subcellularLocation>
        <location evidence="1">Endomembrane system</location>
        <topology evidence="1">Multi-pass membrane protein</topology>
    </subcellularLocation>
</comment>
<sequence>YFCIGQEGKERLSSLNATGIAMLFSAGTFLYVATVHVLPELTARVGGALKPNQLLALVLDSQRRKTPYAAFGSNCPAQEWETVPIGSYKTSRSRLIQFRTMSISILVLPKRF</sequence>
<proteinExistence type="predicted"/>
<dbReference type="AlphaFoldDB" id="A0A161MM50"/>
<reference evidence="3" key="2">
    <citation type="journal article" date="2017" name="J. Med. Entomol.">
        <title>Transcriptome Analysis of the Triatoma infestans (Hemiptera: Reduviidae) Integument.</title>
        <authorList>
            <person name="Calderon-Fernandez G.M."/>
            <person name="Moriconi D.E."/>
            <person name="Dulbecco A.B."/>
            <person name="Juarez M.P."/>
        </authorList>
    </citation>
    <scope>NUCLEOTIDE SEQUENCE</scope>
    <source>
        <strain evidence="3">Int1</strain>
        <tissue evidence="3">Integument</tissue>
    </source>
</reference>
<feature type="transmembrane region" description="Helical" evidence="2">
    <location>
        <begin position="20"/>
        <end position="38"/>
    </location>
</feature>
<dbReference type="PANTHER" id="PTHR16133:SF0">
    <property type="entry name" value="ZINC_IRON REGULATED TRANSPORTER-RELATED PROTEIN 102B, ISOFORM E"/>
    <property type="match status" value="1"/>
</dbReference>
<dbReference type="GO" id="GO:0012505">
    <property type="term" value="C:endomembrane system"/>
    <property type="evidence" value="ECO:0007669"/>
    <property type="project" value="UniProtKB-SubCell"/>
</dbReference>
<dbReference type="PANTHER" id="PTHR16133">
    <property type="entry name" value="SOLUTE CARRIER FAMILY 39 ZINC TRANSPORTER , MEMBER 9-RELATED"/>
    <property type="match status" value="1"/>
</dbReference>
<keyword evidence="2" id="KW-0472">Membrane</keyword>
<protein>
    <submittedName>
        <fullName evidence="3">Zinc transporter zip9</fullName>
    </submittedName>
</protein>
<dbReference type="GO" id="GO:0046873">
    <property type="term" value="F:metal ion transmembrane transporter activity"/>
    <property type="evidence" value="ECO:0007669"/>
    <property type="project" value="InterPro"/>
</dbReference>
<dbReference type="EMBL" id="GEMB01004460">
    <property type="protein sequence ID" value="JAR98818.1"/>
    <property type="molecule type" value="Transcribed_RNA"/>
</dbReference>
<evidence type="ECO:0000256" key="2">
    <source>
        <dbReference type="SAM" id="Phobius"/>
    </source>
</evidence>
<evidence type="ECO:0000313" key="3">
    <source>
        <dbReference type="EMBL" id="JAR98818.1"/>
    </source>
</evidence>
<evidence type="ECO:0000256" key="1">
    <source>
        <dbReference type="ARBA" id="ARBA00004127"/>
    </source>
</evidence>
<feature type="non-terminal residue" evidence="3">
    <location>
        <position position="1"/>
    </location>
</feature>
<keyword evidence="2" id="KW-1133">Transmembrane helix</keyword>
<dbReference type="InterPro" id="IPR045891">
    <property type="entry name" value="ZIP9"/>
</dbReference>
<dbReference type="GO" id="GO:0006829">
    <property type="term" value="P:zinc ion transport"/>
    <property type="evidence" value="ECO:0007669"/>
    <property type="project" value="InterPro"/>
</dbReference>
<name>A0A161MM50_TRIIF</name>
<reference evidence="3" key="1">
    <citation type="submission" date="2016-04" db="EMBL/GenBank/DDBJ databases">
        <authorList>
            <person name="Calderon-Fernandez G.M.Sr."/>
        </authorList>
    </citation>
    <scope>NUCLEOTIDE SEQUENCE</scope>
    <source>
        <strain evidence="3">Int1</strain>
        <tissue evidence="3">Integument</tissue>
    </source>
</reference>
<keyword evidence="2" id="KW-0812">Transmembrane</keyword>
<accession>A0A161MM50</accession>
<organism evidence="3">
    <name type="scientific">Triatoma infestans</name>
    <name type="common">Assassin bug</name>
    <dbReference type="NCBI Taxonomy" id="30076"/>
    <lineage>
        <taxon>Eukaryota</taxon>
        <taxon>Metazoa</taxon>
        <taxon>Ecdysozoa</taxon>
        <taxon>Arthropoda</taxon>
        <taxon>Hexapoda</taxon>
        <taxon>Insecta</taxon>
        <taxon>Pterygota</taxon>
        <taxon>Neoptera</taxon>
        <taxon>Paraneoptera</taxon>
        <taxon>Hemiptera</taxon>
        <taxon>Heteroptera</taxon>
        <taxon>Panheteroptera</taxon>
        <taxon>Cimicomorpha</taxon>
        <taxon>Reduviidae</taxon>
        <taxon>Triatominae</taxon>
        <taxon>Triatoma</taxon>
    </lineage>
</organism>